<evidence type="ECO:0000256" key="7">
    <source>
        <dbReference type="ARBA" id="ARBA00022989"/>
    </source>
</evidence>
<keyword evidence="5 11" id="KW-0812">Transmembrane</keyword>
<evidence type="ECO:0008006" key="14">
    <source>
        <dbReference type="Google" id="ProtNLM"/>
    </source>
</evidence>
<evidence type="ECO:0000256" key="11">
    <source>
        <dbReference type="SAM" id="Phobius"/>
    </source>
</evidence>
<evidence type="ECO:0000256" key="2">
    <source>
        <dbReference type="ARBA" id="ARBA00007087"/>
    </source>
</evidence>
<reference evidence="12" key="1">
    <citation type="thesis" date="2020" institute="ProQuest LLC" country="789 East Eisenhower Parkway, Ann Arbor, MI, USA">
        <title>Comparative Genomics and Chromosome Evolution.</title>
        <authorList>
            <person name="Mudd A.B."/>
        </authorList>
    </citation>
    <scope>NUCLEOTIDE SEQUENCE</scope>
    <source>
        <strain evidence="12">1538</strain>
        <tissue evidence="12">Blood</tissue>
    </source>
</reference>
<dbReference type="GO" id="GO:0032870">
    <property type="term" value="P:cellular response to hormone stimulus"/>
    <property type="evidence" value="ECO:0007669"/>
    <property type="project" value="TreeGrafter"/>
</dbReference>
<dbReference type="GO" id="GO:0015026">
    <property type="term" value="F:coreceptor activity"/>
    <property type="evidence" value="ECO:0007669"/>
    <property type="project" value="InterPro"/>
</dbReference>
<evidence type="ECO:0000256" key="6">
    <source>
        <dbReference type="ARBA" id="ARBA00022729"/>
    </source>
</evidence>
<evidence type="ECO:0000256" key="1">
    <source>
        <dbReference type="ARBA" id="ARBA00004251"/>
    </source>
</evidence>
<dbReference type="GO" id="GO:0009986">
    <property type="term" value="C:cell surface"/>
    <property type="evidence" value="ECO:0007669"/>
    <property type="project" value="TreeGrafter"/>
</dbReference>
<evidence type="ECO:0000256" key="5">
    <source>
        <dbReference type="ARBA" id="ARBA00022692"/>
    </source>
</evidence>
<comment type="similarity">
    <text evidence="2">Belongs to the RAMP family.</text>
</comment>
<dbReference type="GO" id="GO:0031623">
    <property type="term" value="P:receptor internalization"/>
    <property type="evidence" value="ECO:0007669"/>
    <property type="project" value="TreeGrafter"/>
</dbReference>
<accession>A0AAV3AJI3</accession>
<dbReference type="GO" id="GO:0043235">
    <property type="term" value="C:receptor complex"/>
    <property type="evidence" value="ECO:0007669"/>
    <property type="project" value="TreeGrafter"/>
</dbReference>
<sequence>MSDFVYFISKVGGYVLGREGCCGGSRFYSDLQECLEGYADHLLVGYPNDLAHDAILNAHIKFFTNCAMSEEFIDPPENVLLALIFTPICIIPFLVTLVVYKSNTSKPQT</sequence>
<dbReference type="GO" id="GO:0001525">
    <property type="term" value="P:angiogenesis"/>
    <property type="evidence" value="ECO:0007669"/>
    <property type="project" value="TreeGrafter"/>
</dbReference>
<dbReference type="Gene3D" id="1.10.150.510">
    <property type="entry name" value="Receptor activity modifying family"/>
    <property type="match status" value="1"/>
</dbReference>
<dbReference type="InterPro" id="IPR038126">
    <property type="entry name" value="RAMP_sf"/>
</dbReference>
<protein>
    <recommendedName>
        <fullName evidence="14">Receptor activity modifying protein 2</fullName>
    </recommendedName>
</protein>
<dbReference type="PANTHER" id="PTHR14076">
    <property type="entry name" value="RECEPTOR ACTIVITY MODIFYING PROTEIN RAMP"/>
    <property type="match status" value="1"/>
</dbReference>
<feature type="transmembrane region" description="Helical" evidence="11">
    <location>
        <begin position="79"/>
        <end position="100"/>
    </location>
</feature>
<dbReference type="GO" id="GO:0006886">
    <property type="term" value="P:intracellular protein transport"/>
    <property type="evidence" value="ECO:0007669"/>
    <property type="project" value="InterPro"/>
</dbReference>
<dbReference type="Pfam" id="PF04901">
    <property type="entry name" value="RAMP"/>
    <property type="match status" value="1"/>
</dbReference>
<dbReference type="GO" id="GO:0008277">
    <property type="term" value="P:regulation of G protein-coupled receptor signaling pathway"/>
    <property type="evidence" value="ECO:0007669"/>
    <property type="project" value="InterPro"/>
</dbReference>
<keyword evidence="7 11" id="KW-1133">Transmembrane helix</keyword>
<evidence type="ECO:0000313" key="13">
    <source>
        <dbReference type="Proteomes" id="UP001181693"/>
    </source>
</evidence>
<proteinExistence type="inferred from homology"/>
<dbReference type="Proteomes" id="UP001181693">
    <property type="component" value="Unassembled WGS sequence"/>
</dbReference>
<gene>
    <name evidence="12" type="ORF">GDO54_008376</name>
</gene>
<evidence type="ECO:0000313" key="12">
    <source>
        <dbReference type="EMBL" id="DBA27940.1"/>
    </source>
</evidence>
<evidence type="ECO:0000256" key="10">
    <source>
        <dbReference type="ARBA" id="ARBA00023170"/>
    </source>
</evidence>
<keyword evidence="13" id="KW-1185">Reference proteome</keyword>
<dbReference type="AlphaFoldDB" id="A0AAV3AJI3"/>
<keyword evidence="9" id="KW-1015">Disulfide bond</keyword>
<comment type="subcellular location">
    <subcellularLocation>
        <location evidence="1">Cell membrane</location>
        <topology evidence="1">Single-pass type I membrane protein</topology>
    </subcellularLocation>
</comment>
<dbReference type="GO" id="GO:0006816">
    <property type="term" value="P:calcium ion transport"/>
    <property type="evidence" value="ECO:0007669"/>
    <property type="project" value="TreeGrafter"/>
</dbReference>
<evidence type="ECO:0000256" key="8">
    <source>
        <dbReference type="ARBA" id="ARBA00023136"/>
    </source>
</evidence>
<organism evidence="12 13">
    <name type="scientific">Pyxicephalus adspersus</name>
    <name type="common">African bullfrog</name>
    <dbReference type="NCBI Taxonomy" id="30357"/>
    <lineage>
        <taxon>Eukaryota</taxon>
        <taxon>Metazoa</taxon>
        <taxon>Chordata</taxon>
        <taxon>Craniata</taxon>
        <taxon>Vertebrata</taxon>
        <taxon>Euteleostomi</taxon>
        <taxon>Amphibia</taxon>
        <taxon>Batrachia</taxon>
        <taxon>Anura</taxon>
        <taxon>Neobatrachia</taxon>
        <taxon>Ranoidea</taxon>
        <taxon>Pyxicephalidae</taxon>
        <taxon>Pyxicephalinae</taxon>
        <taxon>Pyxicephalus</taxon>
    </lineage>
</organism>
<keyword evidence="6" id="KW-0732">Signal</keyword>
<evidence type="ECO:0000256" key="3">
    <source>
        <dbReference type="ARBA" id="ARBA00022448"/>
    </source>
</evidence>
<evidence type="ECO:0000256" key="9">
    <source>
        <dbReference type="ARBA" id="ARBA00023157"/>
    </source>
</evidence>
<evidence type="ECO:0000256" key="4">
    <source>
        <dbReference type="ARBA" id="ARBA00022475"/>
    </source>
</evidence>
<keyword evidence="10" id="KW-0675">Receptor</keyword>
<dbReference type="EMBL" id="DYDO01000003">
    <property type="protein sequence ID" value="DBA27940.1"/>
    <property type="molecule type" value="Genomic_DNA"/>
</dbReference>
<dbReference type="GO" id="GO:0005886">
    <property type="term" value="C:plasma membrane"/>
    <property type="evidence" value="ECO:0007669"/>
    <property type="project" value="UniProtKB-SubCell"/>
</dbReference>
<dbReference type="PANTHER" id="PTHR14076:SF9">
    <property type="entry name" value="RECEPTOR ACTIVITY-MODIFYING PROTEIN 2"/>
    <property type="match status" value="1"/>
</dbReference>
<dbReference type="GO" id="GO:0072659">
    <property type="term" value="P:protein localization to plasma membrane"/>
    <property type="evidence" value="ECO:0007669"/>
    <property type="project" value="TreeGrafter"/>
</dbReference>
<name>A0AAV3AJI3_PYXAD</name>
<comment type="caution">
    <text evidence="12">The sequence shown here is derived from an EMBL/GenBank/DDBJ whole genome shotgun (WGS) entry which is preliminary data.</text>
</comment>
<dbReference type="GO" id="GO:0007186">
    <property type="term" value="P:G protein-coupled receptor signaling pathway"/>
    <property type="evidence" value="ECO:0007669"/>
    <property type="project" value="TreeGrafter"/>
</dbReference>
<keyword evidence="3" id="KW-0813">Transport</keyword>
<dbReference type="InterPro" id="IPR006985">
    <property type="entry name" value="RAMP"/>
</dbReference>
<keyword evidence="4" id="KW-1003">Cell membrane</keyword>
<keyword evidence="8 11" id="KW-0472">Membrane</keyword>